<protein>
    <submittedName>
        <fullName evidence="1">Uncharacterized protein</fullName>
    </submittedName>
</protein>
<proteinExistence type="predicted"/>
<reference evidence="1" key="1">
    <citation type="submission" date="2019-04" db="EMBL/GenBank/DDBJ databases">
        <authorList>
            <person name="Brambilla D."/>
        </authorList>
    </citation>
    <scope>NUCLEOTIDE SEQUENCE</scope>
    <source>
        <strain evidence="1">BAL1</strain>
    </source>
</reference>
<dbReference type="EMBL" id="CAAJGR010000081">
    <property type="protein sequence ID" value="VHO03286.1"/>
    <property type="molecule type" value="Genomic_DNA"/>
</dbReference>
<name>A0A486XNU5_9GAMM</name>
<gene>
    <name evidence="1" type="ORF">BAL341_1327</name>
</gene>
<organism evidence="1">
    <name type="scientific">Rheinheimera sp. BAL341</name>
    <dbReference type="NCBI Taxonomy" id="1708203"/>
    <lineage>
        <taxon>Bacteria</taxon>
        <taxon>Pseudomonadati</taxon>
        <taxon>Pseudomonadota</taxon>
        <taxon>Gammaproteobacteria</taxon>
        <taxon>Chromatiales</taxon>
        <taxon>Chromatiaceae</taxon>
        <taxon>Rheinheimera</taxon>
    </lineage>
</organism>
<sequence length="210" mass="23203">MEPVNDKEITAKQNGRRKFLLRAGLGSLPVLMTLNSKAAWGTSTLNCSLSESASQMQSVRPDEFEQCKFDSHGSAKKYFESAKTSGQQQMRSFATAGGKGGFFYKPAEVELFAWDKEWSGIKIYQDTAFSAIFDHSYSGSLNDAVNQGGDYNLIRNIASSFLHSLYYEMTGQSSNFPSPAEIRSAYLNSVTQAQKDQLATLLSYYIDGKG</sequence>
<evidence type="ECO:0000313" key="1">
    <source>
        <dbReference type="EMBL" id="VHO03286.1"/>
    </source>
</evidence>
<accession>A0A486XNU5</accession>
<dbReference type="AlphaFoldDB" id="A0A486XNU5"/>